<dbReference type="Pfam" id="PF04138">
    <property type="entry name" value="GtrA_DPMS_TM"/>
    <property type="match status" value="1"/>
</dbReference>
<dbReference type="KEGG" id="asol:BEN76_08195"/>
<dbReference type="PANTHER" id="PTHR38459:SF1">
    <property type="entry name" value="PROPHAGE BACTOPRENOL-LINKED GLUCOSE TRANSLOCASE HOMOLOG"/>
    <property type="match status" value="1"/>
</dbReference>
<gene>
    <name evidence="8" type="ORF">BEN76_08195</name>
    <name evidence="9" type="ORF">RHP80_14940</name>
</gene>
<evidence type="ECO:0000256" key="4">
    <source>
        <dbReference type="ARBA" id="ARBA00022989"/>
    </source>
</evidence>
<comment type="subcellular location">
    <subcellularLocation>
        <location evidence="1">Membrane</location>
        <topology evidence="1">Multi-pass membrane protein</topology>
    </subcellularLocation>
</comment>
<proteinExistence type="inferred from homology"/>
<dbReference type="STRING" id="487316.BEN76_08195"/>
<dbReference type="EMBL" id="CP016896">
    <property type="protein sequence ID" value="APV35996.1"/>
    <property type="molecule type" value="Genomic_DNA"/>
</dbReference>
<evidence type="ECO:0000259" key="7">
    <source>
        <dbReference type="Pfam" id="PF04138"/>
    </source>
</evidence>
<evidence type="ECO:0000313" key="9">
    <source>
        <dbReference type="EMBL" id="WND05453.1"/>
    </source>
</evidence>
<evidence type="ECO:0000256" key="6">
    <source>
        <dbReference type="SAM" id="Phobius"/>
    </source>
</evidence>
<feature type="transmembrane region" description="Helical" evidence="6">
    <location>
        <begin position="41"/>
        <end position="59"/>
    </location>
</feature>
<evidence type="ECO:0000313" key="10">
    <source>
        <dbReference type="Proteomes" id="UP000185674"/>
    </source>
</evidence>
<evidence type="ECO:0000256" key="2">
    <source>
        <dbReference type="ARBA" id="ARBA00009399"/>
    </source>
</evidence>
<organism evidence="8 10">
    <name type="scientific">Acinetobacter soli</name>
    <dbReference type="NCBI Taxonomy" id="487316"/>
    <lineage>
        <taxon>Bacteria</taxon>
        <taxon>Pseudomonadati</taxon>
        <taxon>Pseudomonadota</taxon>
        <taxon>Gammaproteobacteria</taxon>
        <taxon>Moraxellales</taxon>
        <taxon>Moraxellaceae</taxon>
        <taxon>Acinetobacter</taxon>
    </lineage>
</organism>
<dbReference type="InterPro" id="IPR051401">
    <property type="entry name" value="GtrA_CellWall_Glycosyl"/>
</dbReference>
<dbReference type="GO" id="GO:0000271">
    <property type="term" value="P:polysaccharide biosynthetic process"/>
    <property type="evidence" value="ECO:0007669"/>
    <property type="project" value="InterPro"/>
</dbReference>
<accession>A0A1P8EIG3</accession>
<dbReference type="eggNOG" id="COG2246">
    <property type="taxonomic scope" value="Bacteria"/>
</dbReference>
<evidence type="ECO:0000256" key="5">
    <source>
        <dbReference type="ARBA" id="ARBA00023136"/>
    </source>
</evidence>
<keyword evidence="3 6" id="KW-0812">Transmembrane</keyword>
<dbReference type="GO" id="GO:0005886">
    <property type="term" value="C:plasma membrane"/>
    <property type="evidence" value="ECO:0007669"/>
    <property type="project" value="TreeGrafter"/>
</dbReference>
<sequence>MHLNPKNQHISAQFIRFCLIGLCAAAIHVAVVIILEKTRLALAWSNLAGFGVAFWMSYFGHRYFTFATSNAQHRQMMFRFLMVACSGFLLNEALVLSLKETFHLPTAFSVLTAIGFSSVFTFLLNRIFAFQPEG</sequence>
<keyword evidence="5 6" id="KW-0472">Membrane</keyword>
<keyword evidence="4 6" id="KW-1133">Transmembrane helix</keyword>
<dbReference type="EMBL" id="CP134206">
    <property type="protein sequence ID" value="WND05453.1"/>
    <property type="molecule type" value="Genomic_DNA"/>
</dbReference>
<comment type="similarity">
    <text evidence="2">Belongs to the GtrA family.</text>
</comment>
<feature type="transmembrane region" description="Helical" evidence="6">
    <location>
        <begin position="80"/>
        <end position="98"/>
    </location>
</feature>
<reference evidence="9" key="2">
    <citation type="submission" date="2023-09" db="EMBL/GenBank/DDBJ databases">
        <title>Acinetobacter soli.</title>
        <authorList>
            <person name="Kim B."/>
            <person name="Kim D."/>
            <person name="Park D."/>
        </authorList>
    </citation>
    <scope>NUCLEOTIDE SEQUENCE</scope>
    <source>
        <strain evidence="9">2023.05</strain>
    </source>
</reference>
<evidence type="ECO:0000313" key="8">
    <source>
        <dbReference type="EMBL" id="APV35996.1"/>
    </source>
</evidence>
<name>A0A1P8EIG3_9GAMM</name>
<dbReference type="Proteomes" id="UP000185674">
    <property type="component" value="Chromosome"/>
</dbReference>
<feature type="transmembrane region" description="Helical" evidence="6">
    <location>
        <begin position="14"/>
        <end position="35"/>
    </location>
</feature>
<dbReference type="Proteomes" id="UP001256400">
    <property type="component" value="Chromosome"/>
</dbReference>
<dbReference type="PANTHER" id="PTHR38459">
    <property type="entry name" value="PROPHAGE BACTOPRENOL-LINKED GLUCOSE TRANSLOCASE HOMOLOG"/>
    <property type="match status" value="1"/>
</dbReference>
<feature type="domain" description="GtrA/DPMS transmembrane" evidence="7">
    <location>
        <begin position="16"/>
        <end position="130"/>
    </location>
</feature>
<dbReference type="InterPro" id="IPR007267">
    <property type="entry name" value="GtrA_DPMS_TM"/>
</dbReference>
<evidence type="ECO:0000256" key="3">
    <source>
        <dbReference type="ARBA" id="ARBA00022692"/>
    </source>
</evidence>
<dbReference type="RefSeq" id="WP_055415659.1">
    <property type="nucleotide sequence ID" value="NZ_BKCR01000006.1"/>
</dbReference>
<feature type="transmembrane region" description="Helical" evidence="6">
    <location>
        <begin position="104"/>
        <end position="124"/>
    </location>
</feature>
<reference evidence="8 10" key="1">
    <citation type="submission" date="2016-08" db="EMBL/GenBank/DDBJ databases">
        <title>Complete genome sequence of Acinetobacter baylyi strain GFJ2.</title>
        <authorList>
            <person name="Tabata M."/>
            <person name="Kuboki S."/>
            <person name="Gibu N."/>
            <person name="Kinouchi Y."/>
            <person name="Vangnai A."/>
            <person name="Kasai D."/>
            <person name="Fukuda M."/>
        </authorList>
    </citation>
    <scope>NUCLEOTIDE SEQUENCE [LARGE SCALE GENOMIC DNA]</scope>
    <source>
        <strain evidence="8 10">GFJ2</strain>
    </source>
</reference>
<dbReference type="AlphaFoldDB" id="A0A1P8EIG3"/>
<evidence type="ECO:0000256" key="1">
    <source>
        <dbReference type="ARBA" id="ARBA00004141"/>
    </source>
</evidence>
<protein>
    <submittedName>
        <fullName evidence="9">GtrA family protein</fullName>
    </submittedName>
    <submittedName>
        <fullName evidence="8">Polysaccharide biosynthesis protein GtrA</fullName>
    </submittedName>
</protein>